<dbReference type="AlphaFoldDB" id="A0A484BEJ6"/>
<evidence type="ECO:0000256" key="1">
    <source>
        <dbReference type="SAM" id="MobiDB-lite"/>
    </source>
</evidence>
<dbReference type="EMBL" id="LSRL02000049">
    <property type="protein sequence ID" value="TDG47104.1"/>
    <property type="molecule type" value="Genomic_DNA"/>
</dbReference>
<organism evidence="2 3">
    <name type="scientific">Drosophila navojoa</name>
    <name type="common">Fruit fly</name>
    <dbReference type="NCBI Taxonomy" id="7232"/>
    <lineage>
        <taxon>Eukaryota</taxon>
        <taxon>Metazoa</taxon>
        <taxon>Ecdysozoa</taxon>
        <taxon>Arthropoda</taxon>
        <taxon>Hexapoda</taxon>
        <taxon>Insecta</taxon>
        <taxon>Pterygota</taxon>
        <taxon>Neoptera</taxon>
        <taxon>Endopterygota</taxon>
        <taxon>Diptera</taxon>
        <taxon>Brachycera</taxon>
        <taxon>Muscomorpha</taxon>
        <taxon>Ephydroidea</taxon>
        <taxon>Drosophilidae</taxon>
        <taxon>Drosophila</taxon>
    </lineage>
</organism>
<gene>
    <name evidence="2" type="ORF">AWZ03_006541</name>
</gene>
<dbReference type="Proteomes" id="UP000295192">
    <property type="component" value="Unassembled WGS sequence"/>
</dbReference>
<feature type="region of interest" description="Disordered" evidence="1">
    <location>
        <begin position="77"/>
        <end position="113"/>
    </location>
</feature>
<protein>
    <submittedName>
        <fullName evidence="2">Uncharacterized protein</fullName>
    </submittedName>
</protein>
<evidence type="ECO:0000313" key="3">
    <source>
        <dbReference type="Proteomes" id="UP000295192"/>
    </source>
</evidence>
<feature type="compositionally biased region" description="Basic and acidic residues" evidence="1">
    <location>
        <begin position="104"/>
        <end position="113"/>
    </location>
</feature>
<keyword evidence="3" id="KW-1185">Reference proteome</keyword>
<name>A0A484BEJ6_DRONA</name>
<comment type="caution">
    <text evidence="2">The sequence shown here is derived from an EMBL/GenBank/DDBJ whole genome shotgun (WGS) entry which is preliminary data.</text>
</comment>
<reference evidence="2 3" key="1">
    <citation type="journal article" date="2019" name="J. Hered.">
        <title>An Improved Genome Assembly for Drosophila navojoa, the Basal Species in the mojavensis Cluster.</title>
        <authorList>
            <person name="Vanderlinde T."/>
            <person name="Dupim E.G."/>
            <person name="Nazario-Yepiz N.O."/>
            <person name="Carvalho A.B."/>
        </authorList>
    </citation>
    <scope>NUCLEOTIDE SEQUENCE [LARGE SCALE GENOMIC DNA]</scope>
    <source>
        <strain evidence="2">Navoj_Jal97</strain>
        <tissue evidence="2">Whole organism</tissue>
    </source>
</reference>
<sequence>MCQHCCRMQWTPCEPIPYACPLCPVRQLSDCCRGSSNGSCRLKYPSSHNKSLLKHSDLCKDISELYSYVVSAKRNTRRRNKRRGIPRWNEPNSSAIPAAFVDPEQQKPREEDTWTWKSRFPIPEKVLPVQPRVAVLPSKWGRTAGQQPQS</sequence>
<accession>A0A484BEJ6</accession>
<dbReference type="OMA" id="EDTWTWK"/>
<proteinExistence type="predicted"/>
<evidence type="ECO:0000313" key="2">
    <source>
        <dbReference type="EMBL" id="TDG47104.1"/>
    </source>
</evidence>